<evidence type="ECO:0000313" key="1">
    <source>
        <dbReference type="EMBL" id="GFS55183.1"/>
    </source>
</evidence>
<name>A0A8X6MI02_NEPPI</name>
<organism evidence="1 2">
    <name type="scientific">Nephila pilipes</name>
    <name type="common">Giant wood spider</name>
    <name type="synonym">Nephila maculata</name>
    <dbReference type="NCBI Taxonomy" id="299642"/>
    <lineage>
        <taxon>Eukaryota</taxon>
        <taxon>Metazoa</taxon>
        <taxon>Ecdysozoa</taxon>
        <taxon>Arthropoda</taxon>
        <taxon>Chelicerata</taxon>
        <taxon>Arachnida</taxon>
        <taxon>Araneae</taxon>
        <taxon>Araneomorphae</taxon>
        <taxon>Entelegynae</taxon>
        <taxon>Araneoidea</taxon>
        <taxon>Nephilidae</taxon>
        <taxon>Nephila</taxon>
    </lineage>
</organism>
<dbReference type="AlphaFoldDB" id="A0A8X6MI02"/>
<dbReference type="Proteomes" id="UP000887013">
    <property type="component" value="Unassembled WGS sequence"/>
</dbReference>
<sequence length="106" mass="12848">MELKAEKNKLKNLLNNNLSRKKELGDVFQEISVENRRRLEKINAEFAFTNNRANNVYIKIKDLEKKFERLNFEQKSTQKQLISSWKSKEREFQERINANARFRENK</sequence>
<protein>
    <submittedName>
        <fullName evidence="1">Uncharacterized protein</fullName>
    </submittedName>
</protein>
<gene>
    <name evidence="1" type="ORF">NPIL_459621</name>
</gene>
<evidence type="ECO:0000313" key="2">
    <source>
        <dbReference type="Proteomes" id="UP000887013"/>
    </source>
</evidence>
<reference evidence="1" key="1">
    <citation type="submission" date="2020-08" db="EMBL/GenBank/DDBJ databases">
        <title>Multicomponent nature underlies the extraordinary mechanical properties of spider dragline silk.</title>
        <authorList>
            <person name="Kono N."/>
            <person name="Nakamura H."/>
            <person name="Mori M."/>
            <person name="Yoshida Y."/>
            <person name="Ohtoshi R."/>
            <person name="Malay A.D."/>
            <person name="Moran D.A.P."/>
            <person name="Tomita M."/>
            <person name="Numata K."/>
            <person name="Arakawa K."/>
        </authorList>
    </citation>
    <scope>NUCLEOTIDE SEQUENCE</scope>
</reference>
<dbReference type="OrthoDB" id="431497at2759"/>
<accession>A0A8X6MI02</accession>
<proteinExistence type="predicted"/>
<comment type="caution">
    <text evidence="1">The sequence shown here is derived from an EMBL/GenBank/DDBJ whole genome shotgun (WGS) entry which is preliminary data.</text>
</comment>
<keyword evidence="2" id="KW-1185">Reference proteome</keyword>
<dbReference type="EMBL" id="BMAW01046400">
    <property type="protein sequence ID" value="GFS55183.1"/>
    <property type="molecule type" value="Genomic_DNA"/>
</dbReference>